<proteinExistence type="predicted"/>
<evidence type="ECO:0000256" key="1">
    <source>
        <dbReference type="SAM" id="MobiDB-lite"/>
    </source>
</evidence>
<organism evidence="2 3">
    <name type="scientific">Pseudomonas fluorescens</name>
    <dbReference type="NCBI Taxonomy" id="294"/>
    <lineage>
        <taxon>Bacteria</taxon>
        <taxon>Pseudomonadati</taxon>
        <taxon>Pseudomonadota</taxon>
        <taxon>Gammaproteobacteria</taxon>
        <taxon>Pseudomonadales</taxon>
        <taxon>Pseudomonadaceae</taxon>
        <taxon>Pseudomonas</taxon>
    </lineage>
</organism>
<protein>
    <submittedName>
        <fullName evidence="2">Uncharacterized protein</fullName>
    </submittedName>
</protein>
<dbReference type="AlphaFoldDB" id="A0A5E7TG63"/>
<dbReference type="OrthoDB" id="7000479at2"/>
<gene>
    <name evidence="2" type="ORF">PS938_02146</name>
</gene>
<evidence type="ECO:0000313" key="2">
    <source>
        <dbReference type="EMBL" id="VVP97270.1"/>
    </source>
</evidence>
<evidence type="ECO:0000313" key="3">
    <source>
        <dbReference type="Proteomes" id="UP000327191"/>
    </source>
</evidence>
<name>A0A5E7TG63_PSEFL</name>
<feature type="compositionally biased region" description="Polar residues" evidence="1">
    <location>
        <begin position="52"/>
        <end position="71"/>
    </location>
</feature>
<sequence length="85" mass="9161">MILAGVFRLCTCIADYFQGKSGQQTVPSMAANIALAGSPGHRVTENRFSKGRSLSRQISELSPRARSTQGITPRPWMSGLAHWGG</sequence>
<reference evidence="2 3" key="1">
    <citation type="submission" date="2019-09" db="EMBL/GenBank/DDBJ databases">
        <authorList>
            <person name="Chandra G."/>
            <person name="Truman W A."/>
        </authorList>
    </citation>
    <scope>NUCLEOTIDE SEQUENCE [LARGE SCALE GENOMIC DNA]</scope>
    <source>
        <strain evidence="2">PS938</strain>
    </source>
</reference>
<dbReference type="EMBL" id="CABVJE010000008">
    <property type="protein sequence ID" value="VVP97270.1"/>
    <property type="molecule type" value="Genomic_DNA"/>
</dbReference>
<dbReference type="Proteomes" id="UP000327191">
    <property type="component" value="Unassembled WGS sequence"/>
</dbReference>
<accession>A0A5E7TG63</accession>
<feature type="region of interest" description="Disordered" evidence="1">
    <location>
        <begin position="42"/>
        <end position="85"/>
    </location>
</feature>